<dbReference type="GO" id="GO:2000060">
    <property type="term" value="P:positive regulation of ubiquitin-dependent protein catabolic process"/>
    <property type="evidence" value="ECO:0007669"/>
    <property type="project" value="TreeGrafter"/>
</dbReference>
<dbReference type="AlphaFoldDB" id="A0A835HZ41"/>
<evidence type="ECO:0000313" key="3">
    <source>
        <dbReference type="Proteomes" id="UP000631114"/>
    </source>
</evidence>
<proteinExistence type="predicted"/>
<comment type="caution">
    <text evidence="2">The sequence shown here is derived from an EMBL/GenBank/DDBJ whole genome shotgun (WGS) entry which is preliminary data.</text>
</comment>
<dbReference type="EMBL" id="JADFTS010000005">
    <property type="protein sequence ID" value="KAF9607489.1"/>
    <property type="molecule type" value="Genomic_DNA"/>
</dbReference>
<dbReference type="Pfam" id="PF05667">
    <property type="entry name" value="CCDC22_CC"/>
    <property type="match status" value="1"/>
</dbReference>
<dbReference type="GO" id="GO:0097602">
    <property type="term" value="F:cullin family protein binding"/>
    <property type="evidence" value="ECO:0007669"/>
    <property type="project" value="TreeGrafter"/>
</dbReference>
<feature type="domain" description="CCDC22 coiled-coil" evidence="1">
    <location>
        <begin position="21"/>
        <end position="159"/>
    </location>
</feature>
<gene>
    <name evidence="2" type="ORF">IFM89_036086</name>
</gene>
<organism evidence="2 3">
    <name type="scientific">Coptis chinensis</name>
    <dbReference type="NCBI Taxonomy" id="261450"/>
    <lineage>
        <taxon>Eukaryota</taxon>
        <taxon>Viridiplantae</taxon>
        <taxon>Streptophyta</taxon>
        <taxon>Embryophyta</taxon>
        <taxon>Tracheophyta</taxon>
        <taxon>Spermatophyta</taxon>
        <taxon>Magnoliopsida</taxon>
        <taxon>Ranunculales</taxon>
        <taxon>Ranunculaceae</taxon>
        <taxon>Coptidoideae</taxon>
        <taxon>Coptis</taxon>
    </lineage>
</organism>
<dbReference type="InterPro" id="IPR048348">
    <property type="entry name" value="CCDC22_CC"/>
</dbReference>
<dbReference type="PANTHER" id="PTHR15668:SF4">
    <property type="entry name" value="COILED-COIL DOMAIN-CONTAINING PROTEIN 22"/>
    <property type="match status" value="1"/>
</dbReference>
<protein>
    <recommendedName>
        <fullName evidence="1">CCDC22 coiled-coil domain-containing protein</fullName>
    </recommendedName>
</protein>
<dbReference type="InterPro" id="IPR008530">
    <property type="entry name" value="CCDC22"/>
</dbReference>
<keyword evidence="3" id="KW-1185">Reference proteome</keyword>
<evidence type="ECO:0000259" key="1">
    <source>
        <dbReference type="Pfam" id="PF05667"/>
    </source>
</evidence>
<sequence>MRFLKHWICPPIGFRLIQMSKEIKDLPSRGEMLKQELAAFRKPPLGEKERSTKELHHLLNPELQSNLQTLSEVELETEAITLEIRKREEEHSKLFGELEKQPRAGTRKSYIQRVTEITKNSRKQDADIEQILKDTRDLRLESNSIQERLHRTYVVADETMSRYDDNLDSWTVLICGTYYDLQVYFPWERCVLVCCTTKPHVQAAIVFLVPREKLTDEQLNIAGI</sequence>
<dbReference type="PANTHER" id="PTHR15668">
    <property type="entry name" value="JM1 PROTEIN"/>
    <property type="match status" value="1"/>
</dbReference>
<accession>A0A835HZ41</accession>
<reference evidence="2 3" key="1">
    <citation type="submission" date="2020-10" db="EMBL/GenBank/DDBJ databases">
        <title>The Coptis chinensis genome and diversification of protoberbering-type alkaloids.</title>
        <authorList>
            <person name="Wang B."/>
            <person name="Shu S."/>
            <person name="Song C."/>
            <person name="Liu Y."/>
        </authorList>
    </citation>
    <scope>NUCLEOTIDE SEQUENCE [LARGE SCALE GENOMIC DNA]</scope>
    <source>
        <strain evidence="2">HL-2020</strain>
        <tissue evidence="2">Leaf</tissue>
    </source>
</reference>
<name>A0A835HZ41_9MAGN</name>
<dbReference type="OrthoDB" id="10266736at2759"/>
<evidence type="ECO:0000313" key="2">
    <source>
        <dbReference type="EMBL" id="KAF9607489.1"/>
    </source>
</evidence>
<dbReference type="Proteomes" id="UP000631114">
    <property type="component" value="Unassembled WGS sequence"/>
</dbReference>